<reference evidence="4 5" key="1">
    <citation type="submission" date="2019-08" db="EMBL/GenBank/DDBJ databases">
        <title>Draft genome sequences of two oriental melons (Cucumis melo L. var makuwa).</title>
        <authorList>
            <person name="Kwon S.-Y."/>
        </authorList>
    </citation>
    <scope>NUCLEOTIDE SEQUENCE [LARGE SCALE GENOMIC DNA]</scope>
    <source>
        <strain evidence="5">cv. Chang Bougi</strain>
        <tissue evidence="4">Leaf</tissue>
    </source>
</reference>
<evidence type="ECO:0008006" key="6">
    <source>
        <dbReference type="Google" id="ProtNLM"/>
    </source>
</evidence>
<dbReference type="Proteomes" id="UP000321947">
    <property type="component" value="Unassembled WGS sequence"/>
</dbReference>
<proteinExistence type="predicted"/>
<dbReference type="Pfam" id="PF13960">
    <property type="entry name" value="DUF4218"/>
    <property type="match status" value="1"/>
</dbReference>
<dbReference type="InterPro" id="IPR025452">
    <property type="entry name" value="DUF4218"/>
</dbReference>
<dbReference type="PANTHER" id="PTHR48258">
    <property type="entry name" value="DUF4218 DOMAIN-CONTAINING PROTEIN-RELATED"/>
    <property type="match status" value="1"/>
</dbReference>
<dbReference type="InterPro" id="IPR025312">
    <property type="entry name" value="DUF4216"/>
</dbReference>
<accession>A0A5D3CSN9</accession>
<dbReference type="AlphaFoldDB" id="A0A5D3CSN9"/>
<evidence type="ECO:0000256" key="1">
    <source>
        <dbReference type="SAM" id="MobiDB-lite"/>
    </source>
</evidence>
<protein>
    <recommendedName>
        <fullName evidence="6">DUF4216 domain-containing protein</fullName>
    </recommendedName>
</protein>
<evidence type="ECO:0000313" key="4">
    <source>
        <dbReference type="EMBL" id="TYK14535.1"/>
    </source>
</evidence>
<feature type="domain" description="DUF4218" evidence="3">
    <location>
        <begin position="2"/>
        <end position="48"/>
    </location>
</feature>
<organism evidence="4 5">
    <name type="scientific">Cucumis melo var. makuwa</name>
    <name type="common">Oriental melon</name>
    <dbReference type="NCBI Taxonomy" id="1194695"/>
    <lineage>
        <taxon>Eukaryota</taxon>
        <taxon>Viridiplantae</taxon>
        <taxon>Streptophyta</taxon>
        <taxon>Embryophyta</taxon>
        <taxon>Tracheophyta</taxon>
        <taxon>Spermatophyta</taxon>
        <taxon>Magnoliopsida</taxon>
        <taxon>eudicotyledons</taxon>
        <taxon>Gunneridae</taxon>
        <taxon>Pentapetalae</taxon>
        <taxon>rosids</taxon>
        <taxon>fabids</taxon>
        <taxon>Cucurbitales</taxon>
        <taxon>Cucurbitaceae</taxon>
        <taxon>Benincaseae</taxon>
        <taxon>Cucumis</taxon>
    </lineage>
</organism>
<dbReference type="Pfam" id="PF13952">
    <property type="entry name" value="DUF4216"/>
    <property type="match status" value="1"/>
</dbReference>
<dbReference type="EMBL" id="SSTD01009281">
    <property type="protein sequence ID" value="TYK14535.1"/>
    <property type="molecule type" value="Genomic_DNA"/>
</dbReference>
<evidence type="ECO:0000259" key="3">
    <source>
        <dbReference type="Pfam" id="PF13960"/>
    </source>
</evidence>
<sequence>MKVLKGYVRNKARPEGCIASCYLADECVDFSNKYFKQSVEVVNSQQRNEEYQNDVILEGRPISSGTLVELFDDVLENAHRYVLFNTSEVKPFIEMHMNELMVLDKRLEKDSNLLWKIHTEQFPLWLKSKIELDSSVEGYSELLKWLANGPRKNAMSYTGYIINGKRFHTKSVEKSTQNNGVAVDATTLCRSSAKDKSQVMDVVAYYGVLQEIILLDYYVYQLPIFKCDWANVRNGVKVEEGFTLVNLHQSQSKFVREPFILASQAKQVFYARENDTSNWYVVLKAPPRGFHDLEMYDENYDDTLVSNENISNAVEDVDESDELTYARQDCEDTMSLKVKGKKRSTRRKLIGDSLLLPNEENMESSPIDVHPNTLSPKPTDKIVEGNPILDSPAARTRLAIRRQATTLANEKAVEDHVEDHIEEPQLETTTLPNEKAVEDHVVDEEPPFETMTLRKKTRGPTKMKTIAVEKQSRVDIVFNEYGQPIGNESVGLASFLGPLVREVVPVNLENWLKLPTRLKVVLWKSIQERIEQTEAETTVSTTNVVDDALSKVLGPDRGHVRGFGFGVTRSKLSLLSHQDHKYKVLEKEYLKMKEEMVEMKTMKDEMIEMKALMLSYLKKQTEPSEELSNTTASVLKRLNIPPMPSPSSINNNSQTKCKLLDWYGSGEIVAEGRWSSNDPTAMVHHIPIGHMQLEYGLM</sequence>
<comment type="caution">
    <text evidence="4">The sequence shown here is derived from an EMBL/GenBank/DDBJ whole genome shotgun (WGS) entry which is preliminary data.</text>
</comment>
<feature type="domain" description="DUF4216" evidence="2">
    <location>
        <begin position="220"/>
        <end position="282"/>
    </location>
</feature>
<dbReference type="PANTHER" id="PTHR48258:SF3">
    <property type="entry name" value="FK506-BINDING PROTEIN 4-LIKE ISOFORM X1"/>
    <property type="match status" value="1"/>
</dbReference>
<name>A0A5D3CSN9_CUCMM</name>
<evidence type="ECO:0000259" key="2">
    <source>
        <dbReference type="Pfam" id="PF13952"/>
    </source>
</evidence>
<evidence type="ECO:0000313" key="5">
    <source>
        <dbReference type="Proteomes" id="UP000321947"/>
    </source>
</evidence>
<feature type="region of interest" description="Disordered" evidence="1">
    <location>
        <begin position="362"/>
        <end position="381"/>
    </location>
</feature>
<gene>
    <name evidence="4" type="ORF">E5676_scaffold552G00140</name>
</gene>